<name>A0A318KBE9_9NOCA</name>
<organism evidence="2 3">
    <name type="scientific">Nocardia tenerifensis</name>
    <dbReference type="NCBI Taxonomy" id="228006"/>
    <lineage>
        <taxon>Bacteria</taxon>
        <taxon>Bacillati</taxon>
        <taxon>Actinomycetota</taxon>
        <taxon>Actinomycetes</taxon>
        <taxon>Mycobacteriales</taxon>
        <taxon>Nocardiaceae</taxon>
        <taxon>Nocardia</taxon>
    </lineage>
</organism>
<feature type="region of interest" description="Disordered" evidence="1">
    <location>
        <begin position="1"/>
        <end position="48"/>
    </location>
</feature>
<gene>
    <name evidence="2" type="ORF">DFR70_102769</name>
</gene>
<dbReference type="EMBL" id="QJKF01000002">
    <property type="protein sequence ID" value="PXX69082.1"/>
    <property type="molecule type" value="Genomic_DNA"/>
</dbReference>
<feature type="region of interest" description="Disordered" evidence="1">
    <location>
        <begin position="84"/>
        <end position="112"/>
    </location>
</feature>
<sequence>MTMSAPRAGMLPAPTPPSAPGRCPPRARGDAPNPDCRARRAASVRPARGDAPGIVVRESICSTSAPACAGMRPCLETLVLSPRASASHARGCAQRDRDDRGWATSRQKARQI</sequence>
<dbReference type="AlphaFoldDB" id="A0A318KBE9"/>
<accession>A0A318KBE9</accession>
<reference evidence="2 3" key="1">
    <citation type="submission" date="2018-05" db="EMBL/GenBank/DDBJ databases">
        <title>Genomic Encyclopedia of Type Strains, Phase IV (KMG-IV): sequencing the most valuable type-strain genomes for metagenomic binning, comparative biology and taxonomic classification.</title>
        <authorList>
            <person name="Goeker M."/>
        </authorList>
    </citation>
    <scope>NUCLEOTIDE SEQUENCE [LARGE SCALE GENOMIC DNA]</scope>
    <source>
        <strain evidence="2 3">DSM 44704</strain>
    </source>
</reference>
<feature type="compositionally biased region" description="Pro residues" evidence="1">
    <location>
        <begin position="13"/>
        <end position="23"/>
    </location>
</feature>
<evidence type="ECO:0000313" key="2">
    <source>
        <dbReference type="EMBL" id="PXX69082.1"/>
    </source>
</evidence>
<comment type="caution">
    <text evidence="2">The sequence shown here is derived from an EMBL/GenBank/DDBJ whole genome shotgun (WGS) entry which is preliminary data.</text>
</comment>
<evidence type="ECO:0000313" key="3">
    <source>
        <dbReference type="Proteomes" id="UP000247569"/>
    </source>
</evidence>
<keyword evidence="3" id="KW-1185">Reference proteome</keyword>
<proteinExistence type="predicted"/>
<evidence type="ECO:0000256" key="1">
    <source>
        <dbReference type="SAM" id="MobiDB-lite"/>
    </source>
</evidence>
<dbReference type="Proteomes" id="UP000247569">
    <property type="component" value="Unassembled WGS sequence"/>
</dbReference>
<protein>
    <submittedName>
        <fullName evidence="2">Uncharacterized protein</fullName>
    </submittedName>
</protein>